<evidence type="ECO:0000313" key="1">
    <source>
        <dbReference type="EMBL" id="JAV08008.1"/>
    </source>
</evidence>
<sequence length="111" mass="13162">MVMRMMTIIMAMTMTRASHKKMNKTQPTMTMIMMKMMEMTIISHKKKLPQRTQERMLMMGMMRRTPKAMTKASHKKMNKMQPAMTTTTMIMQTTIMIKMMMKMTTVSHKNK</sequence>
<accession>A0A1L8DNG5</accession>
<dbReference type="AlphaFoldDB" id="A0A1L8DNG5"/>
<name>A0A1L8DNG5_9DIPT</name>
<proteinExistence type="predicted"/>
<reference evidence="1" key="1">
    <citation type="submission" date="2016-12" db="EMBL/GenBank/DDBJ databases">
        <title>An insight into the sialome and mialome of the sand fly, Nyssomyia neivai.</title>
        <authorList>
            <person name="Sebastian V."/>
            <person name="Goulart T.M."/>
            <person name="Oliveira W."/>
            <person name="Calvo E."/>
            <person name="Oliveira L.F."/>
            <person name="Pinto M.C."/>
            <person name="Rosselino A.M."/>
            <person name="Ribeiro J.M."/>
        </authorList>
    </citation>
    <scope>NUCLEOTIDE SEQUENCE</scope>
</reference>
<dbReference type="EMBL" id="GFDF01006076">
    <property type="protein sequence ID" value="JAV08008.1"/>
    <property type="molecule type" value="Transcribed_RNA"/>
</dbReference>
<organism evidence="1">
    <name type="scientific">Nyssomyia neivai</name>
    <dbReference type="NCBI Taxonomy" id="330878"/>
    <lineage>
        <taxon>Eukaryota</taxon>
        <taxon>Metazoa</taxon>
        <taxon>Ecdysozoa</taxon>
        <taxon>Arthropoda</taxon>
        <taxon>Hexapoda</taxon>
        <taxon>Insecta</taxon>
        <taxon>Pterygota</taxon>
        <taxon>Neoptera</taxon>
        <taxon>Endopterygota</taxon>
        <taxon>Diptera</taxon>
        <taxon>Nematocera</taxon>
        <taxon>Psychodoidea</taxon>
        <taxon>Psychodidae</taxon>
        <taxon>Nyssomyia</taxon>
    </lineage>
</organism>
<protein>
    <submittedName>
        <fullName evidence="1">Putative secreted protein</fullName>
    </submittedName>
</protein>